<evidence type="ECO:0000259" key="8">
    <source>
        <dbReference type="Pfam" id="PF13886"/>
    </source>
</evidence>
<feature type="signal peptide" evidence="7">
    <location>
        <begin position="1"/>
        <end position="28"/>
    </location>
</feature>
<dbReference type="AlphaFoldDB" id="A0AAN6N6C6"/>
<keyword evidence="2 6" id="KW-0812">Transmembrane</keyword>
<keyword evidence="10" id="KW-1185">Reference proteome</keyword>
<feature type="transmembrane region" description="Helical" evidence="6">
    <location>
        <begin position="183"/>
        <end position="202"/>
    </location>
</feature>
<evidence type="ECO:0000256" key="3">
    <source>
        <dbReference type="ARBA" id="ARBA00022989"/>
    </source>
</evidence>
<evidence type="ECO:0000313" key="10">
    <source>
        <dbReference type="Proteomes" id="UP001303473"/>
    </source>
</evidence>
<feature type="region of interest" description="Disordered" evidence="5">
    <location>
        <begin position="479"/>
        <end position="741"/>
    </location>
</feature>
<keyword evidence="7" id="KW-0732">Signal</keyword>
<comment type="caution">
    <text evidence="9">The sequence shown here is derived from an EMBL/GenBank/DDBJ whole genome shotgun (WGS) entry which is preliminary data.</text>
</comment>
<evidence type="ECO:0000256" key="7">
    <source>
        <dbReference type="SAM" id="SignalP"/>
    </source>
</evidence>
<feature type="compositionally biased region" description="Polar residues" evidence="5">
    <location>
        <begin position="849"/>
        <end position="858"/>
    </location>
</feature>
<feature type="region of interest" description="Disordered" evidence="5">
    <location>
        <begin position="1208"/>
        <end position="1230"/>
    </location>
</feature>
<feature type="chain" id="PRO_5043044436" description="TM7S3/TM198-like domain-containing protein" evidence="7">
    <location>
        <begin position="29"/>
        <end position="1230"/>
    </location>
</feature>
<accession>A0AAN6N6C6</accession>
<dbReference type="EMBL" id="MU853803">
    <property type="protein sequence ID" value="KAK3939939.1"/>
    <property type="molecule type" value="Genomic_DNA"/>
</dbReference>
<feature type="compositionally biased region" description="Basic and acidic residues" evidence="5">
    <location>
        <begin position="612"/>
        <end position="622"/>
    </location>
</feature>
<feature type="compositionally biased region" description="Low complexity" evidence="5">
    <location>
        <begin position="810"/>
        <end position="830"/>
    </location>
</feature>
<dbReference type="Pfam" id="PF13886">
    <property type="entry name" value="TM7S3_TM198"/>
    <property type="match status" value="1"/>
</dbReference>
<dbReference type="InterPro" id="IPR025256">
    <property type="entry name" value="TM7S3/TM198-like_dom"/>
</dbReference>
<dbReference type="Proteomes" id="UP001303473">
    <property type="component" value="Unassembled WGS sequence"/>
</dbReference>
<feature type="region of interest" description="Disordered" evidence="5">
    <location>
        <begin position="43"/>
        <end position="74"/>
    </location>
</feature>
<feature type="compositionally biased region" description="Basic and acidic residues" evidence="5">
    <location>
        <begin position="556"/>
        <end position="567"/>
    </location>
</feature>
<feature type="compositionally biased region" description="Basic and acidic residues" evidence="5">
    <location>
        <begin position="645"/>
        <end position="677"/>
    </location>
</feature>
<feature type="transmembrane region" description="Helical" evidence="6">
    <location>
        <begin position="238"/>
        <end position="254"/>
    </location>
</feature>
<feature type="compositionally biased region" description="Low complexity" evidence="5">
    <location>
        <begin position="934"/>
        <end position="948"/>
    </location>
</feature>
<feature type="region of interest" description="Disordered" evidence="5">
    <location>
        <begin position="384"/>
        <end position="428"/>
    </location>
</feature>
<evidence type="ECO:0000256" key="4">
    <source>
        <dbReference type="ARBA" id="ARBA00023136"/>
    </source>
</evidence>
<sequence>MKLFARPSRTAWAHLLCLCLFTSSLVVAAGPLRLERLKRDETTISASPTTTARNAAQETTTSPTPSTIPSDAANANSTAVSSTASISASNTAIAAPSATSSLNTTLLNTTIPEGELPIEPIVTPGWAVAGVVLLISGVVHALVGIRTRWLHTFLSVAFLAGLGVSVLIVYVMNPPVSNAVQGAYVVAVVCTGLILGGLAVLFKEITECLGCLLGGFCISMWLLTLQEGGLVPNSTGKILFIAAFSLVGLGLYFSHWTRTYSLIGSISFSGATAAVLGIDCFSRAGLKEFWAYIWQLNDKIFPLGADTYPLTRGIRVELAATILICAAGIVSLLRLWRVIKERRDRKDAERAEGERHLRAEDEKVGRQIEEANIRERALWERTYGDGTTSQLGDSADSGVGDTESQSEKRVMRHSTTGTATTDTRSPSLAEADEGRGIEMVHLQSASDDGKASPSFPLPSPLSSRYGKDGMVAVRIGQDDEDAAPEHEGQEQWGVVGDGRERRPSSQSTIPNTTSPTIIPLPFKIPEGVDDEEDNDGKDEDRSSAATVADEEDDEQRETTIARTRDGKAYNLAKRLSSGSAKLLRSLSQRSGRGKMEAKEAPGESLEQLVWAAKEDKGTRDDSDSVAANLDDMSYNGDDIDALSLNDREGRSPREIEITAELGEKAEETARDAADNRKSSSTQKTAVVDTDNDRKEPSAASPRDEAPAASAKESNSERANDRRTSIDSSVTAASLVKENLPPALSRVALSYRTNEWAKHLGDAEAPPSPPRPEPEVLIGQVPKDESQGKTIQRAILTEEPAPLDVVDLQQTAETATPKPAAPRSESRSASAMSNYWVAPQQQQQKPAVSRSGSRTSIAASPTPEPGMRSASGPPLTHQNKPLRLMSGGTLKGGRTSMPFVVHEPIAEESGSDIYKVRHRRRSGGNNPTAVPQEGIPISTTPSPVPFSSSSSPNLLMMGRPSVSAMASSASLAQPQTLIGKREMFLRNKSQGSFAVLPTAPTPDPVMAYAANGANSTPNSRRNSSEAGSMHNYPMYAAAAASGTIDADDLPLSQRRALIRQGSINSIASNSKEQGRLGSGAYNTSTTPVPVLPTITADSTGYNSHQPQRRSSAVPEAVRQAQLANFRSSVAADLQRNATASPSPIVGTPAMFASTGRETPMLGMRSHEVMNLDTQRNFLMGQKEAEAQRREQERIEKELVQREFEERMRASPALMEAHRDAMRRMQRQSRAT</sequence>
<protein>
    <recommendedName>
        <fullName evidence="8">TM7S3/TM198-like domain-containing protein</fullName>
    </recommendedName>
</protein>
<feature type="region of interest" description="Disordered" evidence="5">
    <location>
        <begin position="1068"/>
        <end position="1088"/>
    </location>
</feature>
<keyword evidence="4 6" id="KW-0472">Membrane</keyword>
<reference evidence="10" key="1">
    <citation type="journal article" date="2023" name="Mol. Phylogenet. Evol.">
        <title>Genome-scale phylogeny and comparative genomics of the fungal order Sordariales.</title>
        <authorList>
            <person name="Hensen N."/>
            <person name="Bonometti L."/>
            <person name="Westerberg I."/>
            <person name="Brannstrom I.O."/>
            <person name="Guillou S."/>
            <person name="Cros-Aarteil S."/>
            <person name="Calhoun S."/>
            <person name="Haridas S."/>
            <person name="Kuo A."/>
            <person name="Mondo S."/>
            <person name="Pangilinan J."/>
            <person name="Riley R."/>
            <person name="LaButti K."/>
            <person name="Andreopoulos B."/>
            <person name="Lipzen A."/>
            <person name="Chen C."/>
            <person name="Yan M."/>
            <person name="Daum C."/>
            <person name="Ng V."/>
            <person name="Clum A."/>
            <person name="Steindorff A."/>
            <person name="Ohm R.A."/>
            <person name="Martin F."/>
            <person name="Silar P."/>
            <person name="Natvig D.O."/>
            <person name="Lalanne C."/>
            <person name="Gautier V."/>
            <person name="Ament-Velasquez S.L."/>
            <person name="Kruys A."/>
            <person name="Hutchinson M.I."/>
            <person name="Powell A.J."/>
            <person name="Barry K."/>
            <person name="Miller A.N."/>
            <person name="Grigoriev I.V."/>
            <person name="Debuchy R."/>
            <person name="Gladieux P."/>
            <person name="Hiltunen Thoren M."/>
            <person name="Johannesson H."/>
        </authorList>
    </citation>
    <scope>NUCLEOTIDE SEQUENCE [LARGE SCALE GENOMIC DNA]</scope>
    <source>
        <strain evidence="10">CBS 340.73</strain>
    </source>
</reference>
<feature type="transmembrane region" description="Helical" evidence="6">
    <location>
        <begin position="209"/>
        <end position="226"/>
    </location>
</feature>
<gene>
    <name evidence="9" type="ORF">QBC46DRAFT_314834</name>
</gene>
<dbReference type="GO" id="GO:0016020">
    <property type="term" value="C:membrane"/>
    <property type="evidence" value="ECO:0007669"/>
    <property type="project" value="UniProtKB-SubCell"/>
</dbReference>
<proteinExistence type="predicted"/>
<dbReference type="PANTHER" id="PTHR39469">
    <property type="entry name" value="CHROMOSOME 1, WHOLE GENOME SHOTGUN SEQUENCE"/>
    <property type="match status" value="1"/>
</dbReference>
<comment type="subcellular location">
    <subcellularLocation>
        <location evidence="1">Membrane</location>
        <topology evidence="1">Multi-pass membrane protein</topology>
    </subcellularLocation>
</comment>
<feature type="region of interest" description="Disordered" evidence="5">
    <location>
        <begin position="757"/>
        <end position="880"/>
    </location>
</feature>
<feature type="compositionally biased region" description="Low complexity" evidence="5">
    <location>
        <begin position="59"/>
        <end position="74"/>
    </location>
</feature>
<feature type="transmembrane region" description="Helical" evidence="6">
    <location>
        <begin position="126"/>
        <end position="145"/>
    </location>
</feature>
<feature type="compositionally biased region" description="Acidic residues" evidence="5">
    <location>
        <begin position="527"/>
        <end position="537"/>
    </location>
</feature>
<name>A0AAN6N6C6_9PEZI</name>
<feature type="compositionally biased region" description="Basic and acidic residues" evidence="5">
    <location>
        <begin position="713"/>
        <end position="724"/>
    </location>
</feature>
<organism evidence="9 10">
    <name type="scientific">Diplogelasinospora grovesii</name>
    <dbReference type="NCBI Taxonomy" id="303347"/>
    <lineage>
        <taxon>Eukaryota</taxon>
        <taxon>Fungi</taxon>
        <taxon>Dikarya</taxon>
        <taxon>Ascomycota</taxon>
        <taxon>Pezizomycotina</taxon>
        <taxon>Sordariomycetes</taxon>
        <taxon>Sordariomycetidae</taxon>
        <taxon>Sordariales</taxon>
        <taxon>Diplogelasinosporaceae</taxon>
        <taxon>Diplogelasinospora</taxon>
    </lineage>
</organism>
<feature type="compositionally biased region" description="Polar residues" evidence="5">
    <location>
        <begin position="43"/>
        <end position="58"/>
    </location>
</feature>
<evidence type="ECO:0000313" key="9">
    <source>
        <dbReference type="EMBL" id="KAK3939939.1"/>
    </source>
</evidence>
<feature type="domain" description="TM7S3/TM198-like" evidence="8">
    <location>
        <begin position="130"/>
        <end position="331"/>
    </location>
</feature>
<keyword evidence="3 6" id="KW-1133">Transmembrane helix</keyword>
<evidence type="ECO:0000256" key="6">
    <source>
        <dbReference type="SAM" id="Phobius"/>
    </source>
</evidence>
<evidence type="ECO:0000256" key="5">
    <source>
        <dbReference type="SAM" id="MobiDB-lite"/>
    </source>
</evidence>
<feature type="transmembrane region" description="Helical" evidence="6">
    <location>
        <begin position="152"/>
        <end position="171"/>
    </location>
</feature>
<feature type="region of interest" description="Disordered" evidence="5">
    <location>
        <begin position="443"/>
        <end position="466"/>
    </location>
</feature>
<feature type="compositionally biased region" description="Basic and acidic residues" evidence="5">
    <location>
        <begin position="690"/>
        <end position="705"/>
    </location>
</feature>
<feature type="transmembrane region" description="Helical" evidence="6">
    <location>
        <begin position="318"/>
        <end position="336"/>
    </location>
</feature>
<feature type="region of interest" description="Disordered" evidence="5">
    <location>
        <begin position="920"/>
        <end position="948"/>
    </location>
</feature>
<dbReference type="PANTHER" id="PTHR39469:SF1">
    <property type="entry name" value="DUF4203 DOMAIN-CONTAINING PROTEIN"/>
    <property type="match status" value="1"/>
</dbReference>
<evidence type="ECO:0000256" key="2">
    <source>
        <dbReference type="ARBA" id="ARBA00022692"/>
    </source>
</evidence>
<evidence type="ECO:0000256" key="1">
    <source>
        <dbReference type="ARBA" id="ARBA00004141"/>
    </source>
</evidence>
<feature type="compositionally biased region" description="Low complexity" evidence="5">
    <location>
        <begin position="504"/>
        <end position="519"/>
    </location>
</feature>